<keyword evidence="1" id="KW-0812">Transmembrane</keyword>
<dbReference type="RefSeq" id="WP_172842736.1">
    <property type="nucleotide sequence ID" value="NZ_LT670817.1"/>
</dbReference>
<sequence>MSDHWPASTERVDVMHGSSEDTAAYAAGWTVSGLATLATILAVWVFAI</sequence>
<dbReference type="Proteomes" id="UP000189796">
    <property type="component" value="Chromosome I"/>
</dbReference>
<protein>
    <submittedName>
        <fullName evidence="2">Uncharacterized protein</fullName>
    </submittedName>
</protein>
<keyword evidence="1" id="KW-1133">Transmembrane helix</keyword>
<proteinExistence type="predicted"/>
<dbReference type="EMBL" id="LT670817">
    <property type="protein sequence ID" value="SHH94172.1"/>
    <property type="molecule type" value="Genomic_DNA"/>
</dbReference>
<feature type="transmembrane region" description="Helical" evidence="1">
    <location>
        <begin position="23"/>
        <end position="47"/>
    </location>
</feature>
<evidence type="ECO:0000256" key="1">
    <source>
        <dbReference type="SAM" id="Phobius"/>
    </source>
</evidence>
<reference evidence="2 3" key="1">
    <citation type="submission" date="2016-11" db="EMBL/GenBank/DDBJ databases">
        <authorList>
            <person name="Jaros S."/>
            <person name="Januszkiewicz K."/>
            <person name="Wedrychowicz H."/>
        </authorList>
    </citation>
    <scope>NUCLEOTIDE SEQUENCE [LARGE SCALE GENOMIC DNA]</scope>
    <source>
        <strain evidence="2 3">GAS138</strain>
    </source>
</reference>
<dbReference type="AlphaFoldDB" id="A0A1M5X3K4"/>
<gene>
    <name evidence="2" type="ORF">SAMN05443248_6976</name>
</gene>
<evidence type="ECO:0000313" key="2">
    <source>
        <dbReference type="EMBL" id="SHH94172.1"/>
    </source>
</evidence>
<evidence type="ECO:0000313" key="3">
    <source>
        <dbReference type="Proteomes" id="UP000189796"/>
    </source>
</evidence>
<accession>A0A1M5X3K4</accession>
<keyword evidence="1" id="KW-0472">Membrane</keyword>
<organism evidence="2 3">
    <name type="scientific">Bradyrhizobium erythrophlei</name>
    <dbReference type="NCBI Taxonomy" id="1437360"/>
    <lineage>
        <taxon>Bacteria</taxon>
        <taxon>Pseudomonadati</taxon>
        <taxon>Pseudomonadota</taxon>
        <taxon>Alphaproteobacteria</taxon>
        <taxon>Hyphomicrobiales</taxon>
        <taxon>Nitrobacteraceae</taxon>
        <taxon>Bradyrhizobium</taxon>
    </lineage>
</organism>
<name>A0A1M5X3K4_9BRAD</name>